<dbReference type="NCBIfam" id="TIGR00778">
    <property type="entry name" value="ahpD_dom"/>
    <property type="match status" value="1"/>
</dbReference>
<dbReference type="RefSeq" id="WP_284330815.1">
    <property type="nucleotide sequence ID" value="NZ_BSOA01000006.1"/>
</dbReference>
<name>A0ABQ5X9N8_9GAMM</name>
<comment type="caution">
    <text evidence="2">The sequence shown here is derived from an EMBL/GenBank/DDBJ whole genome shotgun (WGS) entry which is preliminary data.</text>
</comment>
<dbReference type="SUPFAM" id="SSF69118">
    <property type="entry name" value="AhpD-like"/>
    <property type="match status" value="1"/>
</dbReference>
<dbReference type="Proteomes" id="UP001156627">
    <property type="component" value="Unassembled WGS sequence"/>
</dbReference>
<protein>
    <recommendedName>
        <fullName evidence="1">Carboxymuconolactone decarboxylase-like domain-containing protein</fullName>
    </recommendedName>
</protein>
<reference evidence="3" key="1">
    <citation type="journal article" date="2019" name="Int. J. Syst. Evol. Microbiol.">
        <title>The Global Catalogue of Microorganisms (GCM) 10K type strain sequencing project: providing services to taxonomists for standard genome sequencing and annotation.</title>
        <authorList>
            <consortium name="The Broad Institute Genomics Platform"/>
            <consortium name="The Broad Institute Genome Sequencing Center for Infectious Disease"/>
            <person name="Wu L."/>
            <person name="Ma J."/>
        </authorList>
    </citation>
    <scope>NUCLEOTIDE SEQUENCE [LARGE SCALE GENOMIC DNA]</scope>
    <source>
        <strain evidence="3">NBRC 111981</strain>
    </source>
</reference>
<sequence>MSLKTIDPALDLMSDFDQLTHGVARHIQQMRQTAIFTDGALPARQKSLGAMLWSISARCEPCIVFYVQQAVTHGATEAELGEVLAIAATMGGCVGEMWALKALKAYRDFTAGSAGVAEPHCCAP</sequence>
<dbReference type="PANTHER" id="PTHR33930">
    <property type="entry name" value="ALKYL HYDROPEROXIDE REDUCTASE AHPD"/>
    <property type="match status" value="1"/>
</dbReference>
<dbReference type="InterPro" id="IPR029032">
    <property type="entry name" value="AhpD-like"/>
</dbReference>
<dbReference type="PANTHER" id="PTHR33930:SF2">
    <property type="entry name" value="BLR3452 PROTEIN"/>
    <property type="match status" value="1"/>
</dbReference>
<gene>
    <name evidence="2" type="ORF">GCM10007898_09320</name>
</gene>
<keyword evidence="3" id="KW-1185">Reference proteome</keyword>
<dbReference type="InterPro" id="IPR004675">
    <property type="entry name" value="AhpD_core"/>
</dbReference>
<dbReference type="InterPro" id="IPR003779">
    <property type="entry name" value="CMD-like"/>
</dbReference>
<evidence type="ECO:0000259" key="1">
    <source>
        <dbReference type="Pfam" id="PF02627"/>
    </source>
</evidence>
<accession>A0ABQ5X9N8</accession>
<evidence type="ECO:0000313" key="2">
    <source>
        <dbReference type="EMBL" id="GLQ87366.1"/>
    </source>
</evidence>
<evidence type="ECO:0000313" key="3">
    <source>
        <dbReference type="Proteomes" id="UP001156627"/>
    </source>
</evidence>
<proteinExistence type="predicted"/>
<dbReference type="EMBL" id="BSOA01000006">
    <property type="protein sequence ID" value="GLQ87366.1"/>
    <property type="molecule type" value="Genomic_DNA"/>
</dbReference>
<dbReference type="Pfam" id="PF02627">
    <property type="entry name" value="CMD"/>
    <property type="match status" value="1"/>
</dbReference>
<organism evidence="2 3">
    <name type="scientific">Dyella flagellata</name>
    <dbReference type="NCBI Taxonomy" id="1867833"/>
    <lineage>
        <taxon>Bacteria</taxon>
        <taxon>Pseudomonadati</taxon>
        <taxon>Pseudomonadota</taxon>
        <taxon>Gammaproteobacteria</taxon>
        <taxon>Lysobacterales</taxon>
        <taxon>Rhodanobacteraceae</taxon>
        <taxon>Dyella</taxon>
    </lineage>
</organism>
<feature type="domain" description="Carboxymuconolactone decarboxylase-like" evidence="1">
    <location>
        <begin position="23"/>
        <end position="104"/>
    </location>
</feature>
<dbReference type="Gene3D" id="1.20.1290.10">
    <property type="entry name" value="AhpD-like"/>
    <property type="match status" value="1"/>
</dbReference>